<dbReference type="RefSeq" id="WP_106624920.1">
    <property type="nucleotide sequence ID" value="NZ_CP032819.1"/>
</dbReference>
<feature type="domain" description="FecR protein" evidence="2">
    <location>
        <begin position="183"/>
        <end position="277"/>
    </location>
</feature>
<evidence type="ECO:0000313" key="4">
    <source>
        <dbReference type="EMBL" id="AZS28736.1"/>
    </source>
</evidence>
<keyword evidence="5" id="KW-1185">Reference proteome</keyword>
<protein>
    <submittedName>
        <fullName evidence="4">DUF4974 domain-containing protein</fullName>
    </submittedName>
</protein>
<dbReference type="PANTHER" id="PTHR30273:SF2">
    <property type="entry name" value="PROTEIN FECR"/>
    <property type="match status" value="1"/>
</dbReference>
<keyword evidence="1" id="KW-1133">Transmembrane helix</keyword>
<reference evidence="4 5" key="1">
    <citation type="submission" date="2018-10" db="EMBL/GenBank/DDBJ databases">
        <title>Butyricimonas faecalis sp. nov., isolated from human faeces and emended description of the genus Butyricimonas.</title>
        <authorList>
            <person name="Le Roy T."/>
            <person name="Van der Smissen P."/>
            <person name="Paquot A."/>
            <person name="Delzenne N."/>
            <person name="Muccioli G."/>
            <person name="Collet J.-F."/>
            <person name="Cani P.D."/>
        </authorList>
    </citation>
    <scope>NUCLEOTIDE SEQUENCE [LARGE SCALE GENOMIC DNA]</scope>
    <source>
        <strain evidence="4 5">H184</strain>
    </source>
</reference>
<dbReference type="InterPro" id="IPR006860">
    <property type="entry name" value="FecR"/>
</dbReference>
<keyword evidence="1" id="KW-0472">Membrane</keyword>
<dbReference type="Proteomes" id="UP000270673">
    <property type="component" value="Chromosome"/>
</dbReference>
<evidence type="ECO:0000259" key="3">
    <source>
        <dbReference type="Pfam" id="PF16344"/>
    </source>
</evidence>
<dbReference type="KEGG" id="buy:D8S85_03660"/>
<dbReference type="OrthoDB" id="676789at2"/>
<feature type="transmembrane region" description="Helical" evidence="1">
    <location>
        <begin position="87"/>
        <end position="107"/>
    </location>
</feature>
<evidence type="ECO:0000259" key="2">
    <source>
        <dbReference type="Pfam" id="PF04773"/>
    </source>
</evidence>
<dbReference type="InterPro" id="IPR012373">
    <property type="entry name" value="Ferrdict_sens_TM"/>
</dbReference>
<dbReference type="InterPro" id="IPR032508">
    <property type="entry name" value="FecR_C"/>
</dbReference>
<sequence>MDRKTYHIVQLLFKYYRETLGVSEKAELEAWLTEDERNRELLKSYEHFSRFVQDMHFYGETDVEKGYDRVFQKIETQRKKRVYRMRWIAWGRVAACLMVVGTFMILWQQGANEREQYPMIALATPDRSDVQLQLSDGKTISLAHVSEVKETDGRNVATNDTAGIIYQSEQGNVLREEEVIYNTVITPRGTEYMLTLSDGSRVWLNSDSRLKFPVKFSKGTRRVELVGEGYFEVAKDSSSPFIVNSGKLEIKVTGTSFNVTAYPDEKMVQTTLVSGSVDVSCPECSNSESVSLVPNEMAVFEAGRQKIEKKRVDITPYVAWHEGFLTFHDESLGSIAKKLERWYDLTFEFDQPETKELVFYGSIKRHENISQVLDMLRCTNLISFTIIDSKTVRVTRL</sequence>
<dbReference type="Pfam" id="PF16344">
    <property type="entry name" value="FecR_C"/>
    <property type="match status" value="1"/>
</dbReference>
<evidence type="ECO:0000313" key="5">
    <source>
        <dbReference type="Proteomes" id="UP000270673"/>
    </source>
</evidence>
<name>A0A3Q9ILP2_9BACT</name>
<organism evidence="4 5">
    <name type="scientific">Butyricimonas faecalis</name>
    <dbReference type="NCBI Taxonomy" id="2093856"/>
    <lineage>
        <taxon>Bacteria</taxon>
        <taxon>Pseudomonadati</taxon>
        <taxon>Bacteroidota</taxon>
        <taxon>Bacteroidia</taxon>
        <taxon>Bacteroidales</taxon>
        <taxon>Odoribacteraceae</taxon>
        <taxon>Butyricimonas</taxon>
    </lineage>
</organism>
<accession>A0A3Q9ILP2</accession>
<dbReference type="EMBL" id="CP032819">
    <property type="protein sequence ID" value="AZS28736.1"/>
    <property type="molecule type" value="Genomic_DNA"/>
</dbReference>
<dbReference type="AlphaFoldDB" id="A0A3Q9ILP2"/>
<feature type="domain" description="Protein FecR C-terminal" evidence="3">
    <location>
        <begin position="325"/>
        <end position="392"/>
    </location>
</feature>
<keyword evidence="1" id="KW-0812">Transmembrane</keyword>
<proteinExistence type="predicted"/>
<dbReference type="Pfam" id="PF04773">
    <property type="entry name" value="FecR"/>
    <property type="match status" value="1"/>
</dbReference>
<dbReference type="Gene3D" id="2.60.120.1440">
    <property type="match status" value="1"/>
</dbReference>
<dbReference type="PANTHER" id="PTHR30273">
    <property type="entry name" value="PERIPLASMIC SIGNAL SENSOR AND SIGMA FACTOR ACTIVATOR FECR-RELATED"/>
    <property type="match status" value="1"/>
</dbReference>
<dbReference type="GO" id="GO:0016989">
    <property type="term" value="F:sigma factor antagonist activity"/>
    <property type="evidence" value="ECO:0007669"/>
    <property type="project" value="TreeGrafter"/>
</dbReference>
<gene>
    <name evidence="4" type="ORF">D8S85_03660</name>
</gene>
<dbReference type="Gene3D" id="3.55.50.30">
    <property type="match status" value="1"/>
</dbReference>
<evidence type="ECO:0000256" key="1">
    <source>
        <dbReference type="SAM" id="Phobius"/>
    </source>
</evidence>
<dbReference type="FunFam" id="2.60.120.1440:FF:000001">
    <property type="entry name" value="Putative anti-sigma factor"/>
    <property type="match status" value="1"/>
</dbReference>